<dbReference type="Proteomes" id="UP000656548">
    <property type="component" value="Unassembled WGS sequence"/>
</dbReference>
<evidence type="ECO:0000313" key="1">
    <source>
        <dbReference type="EMBL" id="MBE1579822.1"/>
    </source>
</evidence>
<evidence type="ECO:0000313" key="2">
    <source>
        <dbReference type="Proteomes" id="UP000656548"/>
    </source>
</evidence>
<keyword evidence="2" id="KW-1185">Reference proteome</keyword>
<dbReference type="RefSeq" id="WP_192746298.1">
    <property type="nucleotide sequence ID" value="NZ_JADBEJ010000005.1"/>
</dbReference>
<dbReference type="SUPFAM" id="SSF55073">
    <property type="entry name" value="Nucleotide cyclase"/>
    <property type="match status" value="1"/>
</dbReference>
<name>A0ABR9LHS1_9PSEU</name>
<dbReference type="Gene3D" id="3.30.70.1230">
    <property type="entry name" value="Nucleotide cyclase"/>
    <property type="match status" value="1"/>
</dbReference>
<dbReference type="InterPro" id="IPR029787">
    <property type="entry name" value="Nucleotide_cyclase"/>
</dbReference>
<sequence length="402" mass="44487">MSAELTAGNSYENVYLIFADAAGHSDIVASNPRDRAARAFDLLEDRVLDRVRIVQQEHRCGYARLWHWHGDGGLIVIFDEDESVGLETTLGIAEKLVSLVLKHLQDEFQQMEIKGSLHLRVGVHKGTITYRGSDAHGSIRSPDINFAAHLEKGTPPDTVAISGEVYHVAGPKHTGKYRRVGSLEGREVYLLVGNGTERDVARSWIAAHGLHGNTRVFGYHERPSQHEKARLLNIANHDVLEVGTALHTSSNYLVTTERPATYRDAAENYLRRGGVYRCYLMDPDCDDTERVAQERGENLAKKISGSLKAFSDFKRRMGADGDRLEVFQLPSYPAMTVFGFDMATDHGLLLYSPYLPTVHADAKVERGGMPHYLASRSSGGLYDSIGLMVTSLTSAPGVERVL</sequence>
<gene>
    <name evidence="1" type="ORF">H4W30_006882</name>
</gene>
<organism evidence="1 2">
    <name type="scientific">Amycolatopsis roodepoortensis</name>
    <dbReference type="NCBI Taxonomy" id="700274"/>
    <lineage>
        <taxon>Bacteria</taxon>
        <taxon>Bacillati</taxon>
        <taxon>Actinomycetota</taxon>
        <taxon>Actinomycetes</taxon>
        <taxon>Pseudonocardiales</taxon>
        <taxon>Pseudonocardiaceae</taxon>
        <taxon>Amycolatopsis</taxon>
    </lineage>
</organism>
<comment type="caution">
    <text evidence="1">The sequence shown here is derived from an EMBL/GenBank/DDBJ whole genome shotgun (WGS) entry which is preliminary data.</text>
</comment>
<accession>A0ABR9LHS1</accession>
<protein>
    <submittedName>
        <fullName evidence="1">Class 3 adenylate cyclase</fullName>
    </submittedName>
</protein>
<reference evidence="1 2" key="1">
    <citation type="submission" date="2020-10" db="EMBL/GenBank/DDBJ databases">
        <title>Sequencing the genomes of 1000 actinobacteria strains.</title>
        <authorList>
            <person name="Klenk H.-P."/>
        </authorList>
    </citation>
    <scope>NUCLEOTIDE SEQUENCE [LARGE SCALE GENOMIC DNA]</scope>
    <source>
        <strain evidence="1 2">DSM 46661</strain>
    </source>
</reference>
<proteinExistence type="predicted"/>
<dbReference type="EMBL" id="JADBEJ010000005">
    <property type="protein sequence ID" value="MBE1579822.1"/>
    <property type="molecule type" value="Genomic_DNA"/>
</dbReference>